<name>A0A2S9GXR9_9BURK</name>
<keyword evidence="2" id="KW-1185">Reference proteome</keyword>
<dbReference type="OrthoDB" id="1441538at2"/>
<proteinExistence type="predicted"/>
<dbReference type="RefSeq" id="WP_105532627.1">
    <property type="nucleotide sequence ID" value="NZ_PUGF01000013.1"/>
</dbReference>
<gene>
    <name evidence="1" type="ORF">S2091_2884</name>
</gene>
<sequence length="411" mass="46757">MRTLIDAVNIMRDIPHVELGAAVKHVAVIVASPRSGSSLVTKVLSSHSDIASMDGEIEPFLSLTGNGFGFNSDSDALSVLSNLSELVDNIFDNLTVLADKASPTQLKKQWAKRLVMQFPAKFSDLNQHQKLLQALDVTLTQDCVNRYPQERHLQHHVLSRIFSDEPWRMAYYDGEKKVGAGRYFDEAFKIEEPPFVVPRRNRRPFSDGDADKKMLLFKTSTDVYRVGMYEQLFPNADIKYIHLTRGYAQTVNGLMDGWLSPVGFFSHNLGQTGFKLNIKGYSDAVPFGKNWWKFDLPPNWRNYIGAHLEDICLNQWISSHREFLNTGVPALQIAFESFLMDPTATVRRITNYLGLASLQVPEALPVTMATEMPGTTRWKRREDQLMQLGTRLEVRSMMDTLGYTMNSERWI</sequence>
<dbReference type="EMBL" id="PUGF01000013">
    <property type="protein sequence ID" value="PRC92509.1"/>
    <property type="molecule type" value="Genomic_DNA"/>
</dbReference>
<comment type="caution">
    <text evidence="1">The sequence shown here is derived from an EMBL/GenBank/DDBJ whole genome shotgun (WGS) entry which is preliminary data.</text>
</comment>
<evidence type="ECO:0008006" key="3">
    <source>
        <dbReference type="Google" id="ProtNLM"/>
    </source>
</evidence>
<dbReference type="Gene3D" id="3.40.50.300">
    <property type="entry name" value="P-loop containing nucleotide triphosphate hydrolases"/>
    <property type="match status" value="1"/>
</dbReference>
<organism evidence="1 2">
    <name type="scientific">Solimicrobium silvestre</name>
    <dbReference type="NCBI Taxonomy" id="2099400"/>
    <lineage>
        <taxon>Bacteria</taxon>
        <taxon>Pseudomonadati</taxon>
        <taxon>Pseudomonadota</taxon>
        <taxon>Betaproteobacteria</taxon>
        <taxon>Burkholderiales</taxon>
        <taxon>Oxalobacteraceae</taxon>
        <taxon>Solimicrobium</taxon>
    </lineage>
</organism>
<protein>
    <recommendedName>
        <fullName evidence="3">Sulfotransferase family</fullName>
    </recommendedName>
</protein>
<dbReference type="Proteomes" id="UP000237839">
    <property type="component" value="Unassembled WGS sequence"/>
</dbReference>
<accession>A0A2S9GXR9</accession>
<dbReference type="InterPro" id="IPR027417">
    <property type="entry name" value="P-loop_NTPase"/>
</dbReference>
<evidence type="ECO:0000313" key="1">
    <source>
        <dbReference type="EMBL" id="PRC92509.1"/>
    </source>
</evidence>
<reference evidence="1 2" key="1">
    <citation type="submission" date="2018-02" db="EMBL/GenBank/DDBJ databases">
        <title>Solimicrobium silvestre gen. nov., sp. nov., isolated from alpine forest soil.</title>
        <authorList>
            <person name="Margesin R."/>
            <person name="Albuquerque L."/>
            <person name="Zhang D.-C."/>
            <person name="Froufe H.J.C."/>
            <person name="Severino R."/>
            <person name="Roxo I."/>
            <person name="Egas C."/>
            <person name="Da Costa M.S."/>
        </authorList>
    </citation>
    <scope>NUCLEOTIDE SEQUENCE [LARGE SCALE GENOMIC DNA]</scope>
    <source>
        <strain evidence="1 2">S20-91</strain>
    </source>
</reference>
<dbReference type="AlphaFoldDB" id="A0A2S9GXR9"/>
<evidence type="ECO:0000313" key="2">
    <source>
        <dbReference type="Proteomes" id="UP000237839"/>
    </source>
</evidence>
<dbReference type="SUPFAM" id="SSF52540">
    <property type="entry name" value="P-loop containing nucleoside triphosphate hydrolases"/>
    <property type="match status" value="1"/>
</dbReference>